<keyword evidence="8" id="KW-1185">Reference proteome</keyword>
<dbReference type="RefSeq" id="WP_013609590.1">
    <property type="nucleotide sequence ID" value="NC_015155.1"/>
</dbReference>
<dbReference type="GO" id="GO:0006412">
    <property type="term" value="P:translation"/>
    <property type="evidence" value="ECO:0007669"/>
    <property type="project" value="UniProtKB-KW"/>
</dbReference>
<keyword evidence="2" id="KW-0547">Nucleotide-binding</keyword>
<name>F0QQ42_MYCSL</name>
<evidence type="ECO:0000313" key="8">
    <source>
        <dbReference type="Proteomes" id="UP000007484"/>
    </source>
</evidence>
<dbReference type="GO" id="GO:0045727">
    <property type="term" value="P:positive regulation of translation"/>
    <property type="evidence" value="ECO:0007669"/>
    <property type="project" value="TreeGrafter"/>
</dbReference>
<protein>
    <submittedName>
        <fullName evidence="7">GTP-binding protein LepA</fullName>
        <ecNumber evidence="7">3.6.5.3</ecNumber>
    </submittedName>
</protein>
<dbReference type="InterPro" id="IPR000795">
    <property type="entry name" value="T_Tr_GTP-bd_dom"/>
</dbReference>
<dbReference type="Gene3D" id="3.30.70.870">
    <property type="entry name" value="Elongation Factor G (Translational Gtpase), domain 3"/>
    <property type="match status" value="1"/>
</dbReference>
<organism evidence="7 8">
    <name type="scientific">Mycoplasma suis (strain Illinois)</name>
    <dbReference type="NCBI Taxonomy" id="768700"/>
    <lineage>
        <taxon>Bacteria</taxon>
        <taxon>Bacillati</taxon>
        <taxon>Mycoplasmatota</taxon>
        <taxon>Mollicutes</taxon>
        <taxon>Mycoplasmataceae</taxon>
        <taxon>Mycoplasma</taxon>
    </lineage>
</organism>
<dbReference type="EMBL" id="CP002525">
    <property type="protein sequence ID" value="ADX97612.1"/>
    <property type="molecule type" value="Genomic_DNA"/>
</dbReference>
<dbReference type="GO" id="GO:0003924">
    <property type="term" value="F:GTPase activity"/>
    <property type="evidence" value="ECO:0007669"/>
    <property type="project" value="InterPro"/>
</dbReference>
<dbReference type="PROSITE" id="PS51722">
    <property type="entry name" value="G_TR_2"/>
    <property type="match status" value="1"/>
</dbReference>
<dbReference type="InterPro" id="IPR041095">
    <property type="entry name" value="EFG_II"/>
</dbReference>
<dbReference type="Gene3D" id="3.40.50.300">
    <property type="entry name" value="P-loop containing nucleotide triphosphate hydrolases"/>
    <property type="match status" value="1"/>
</dbReference>
<dbReference type="InterPro" id="IPR013842">
    <property type="entry name" value="LepA_CTD"/>
</dbReference>
<reference evidence="7 8" key="1">
    <citation type="journal article" date="2011" name="J. Bacteriol.">
        <title>Complete genome sequences of two hemotropic Mycoplasmas, Mycoplasma haemofelis strain Ohio2 and Mycoplasma suis strain Illinois.</title>
        <authorList>
            <person name="Messick J.B."/>
            <person name="Santos A.P."/>
            <person name="Guimaraes A.M."/>
        </authorList>
    </citation>
    <scope>NUCLEOTIDE SEQUENCE [LARGE SCALE GENOMIC DNA]</scope>
    <source>
        <strain evidence="7 8">Illinois</strain>
    </source>
</reference>
<dbReference type="InterPro" id="IPR006297">
    <property type="entry name" value="EF-4"/>
</dbReference>
<keyword evidence="7" id="KW-0378">Hydrolase</keyword>
<sequence>MLKVRNFCIIAHIDHGKSTLSDRFIELCSNLPTSSISNCFLDSMDLEKEKGITIKLAAIRLSWKDYFFNLIDTPGHIDFSAEVFRSLKVADSALLLIDITKGVQAQTISLFKTAQKEGLKIIPVLNKIDSPLVSEGRKEEVLAQLRKPPFSFEKFHFISARTGEGVPALLDSLIEEVSSPESHKYVSKLNIPFIKEGGLCALIFEAEYHNQKGTILTVRLFSGEIKRGDEVYLVRSKIRVRIREIEFLTPKPVRFDKMVAGDVGRIYLFLPKNIQLESGEHICSFPPPEEKQLSLLPLDKIGGLKPMIFSFIAPYDESQRTSFSSALQALKLSDSSFQYSFTQSSSLGFGANIGALGPLHLEILISRLEREFNVKLISGPSTIEYKAIMKNGEEFFFSASSQMPDVTTVKEFFEPYIFLTLSLSAEYEKEFMSFISFRRSTYLISLQREGIEEVNLTVEYSLPLSELNSHFVHSLYSITKGYITYSYIVGDYHPLSLSKVTIWINNIEYAELNFLAESSEAVSRSREILLKLKDNVPPQLYELALQAKIGGKVIARENVKALRKAVAAKCYGGDISRKKKLWERQAQGKKRMKESSKLQLPHSFFRSLISTNTN</sequence>
<dbReference type="PANTHER" id="PTHR43512:SF4">
    <property type="entry name" value="TRANSLATION FACTOR GUF1 HOMOLOG, CHLOROPLASTIC"/>
    <property type="match status" value="1"/>
</dbReference>
<dbReference type="GO" id="GO:0005525">
    <property type="term" value="F:GTP binding"/>
    <property type="evidence" value="ECO:0007669"/>
    <property type="project" value="UniProtKB-KW"/>
</dbReference>
<keyword evidence="4" id="KW-0342">GTP-binding</keyword>
<proteinExistence type="predicted"/>
<dbReference type="InterPro" id="IPR035647">
    <property type="entry name" value="EFG_III/V"/>
</dbReference>
<dbReference type="Gene3D" id="3.30.70.2570">
    <property type="entry name" value="Elongation factor 4, C-terminal domain"/>
    <property type="match status" value="1"/>
</dbReference>
<dbReference type="Pfam" id="PF14492">
    <property type="entry name" value="EFG_III"/>
    <property type="match status" value="1"/>
</dbReference>
<dbReference type="Pfam" id="PF06421">
    <property type="entry name" value="LepA_C"/>
    <property type="match status" value="1"/>
</dbReference>
<keyword evidence="5" id="KW-0472">Membrane</keyword>
<dbReference type="Gene3D" id="2.40.30.10">
    <property type="entry name" value="Translation factors"/>
    <property type="match status" value="1"/>
</dbReference>
<dbReference type="PROSITE" id="PS00301">
    <property type="entry name" value="G_TR_1"/>
    <property type="match status" value="1"/>
</dbReference>
<dbReference type="InterPro" id="IPR009000">
    <property type="entry name" value="Transl_B-barrel_sf"/>
</dbReference>
<keyword evidence="1" id="KW-1003">Cell membrane</keyword>
<evidence type="ECO:0000313" key="7">
    <source>
        <dbReference type="EMBL" id="ADX97612.1"/>
    </source>
</evidence>
<keyword evidence="3" id="KW-0648">Protein biosynthesis</keyword>
<dbReference type="Proteomes" id="UP000007484">
    <property type="component" value="Chromosome"/>
</dbReference>
<dbReference type="InterPro" id="IPR005225">
    <property type="entry name" value="Small_GTP-bd"/>
</dbReference>
<dbReference type="PANTHER" id="PTHR43512">
    <property type="entry name" value="TRANSLATION FACTOR GUF1-RELATED"/>
    <property type="match status" value="1"/>
</dbReference>
<dbReference type="Pfam" id="PF00009">
    <property type="entry name" value="GTP_EFTU"/>
    <property type="match status" value="1"/>
</dbReference>
<gene>
    <name evidence="7" type="primary">lepA</name>
    <name evidence="7" type="ordered locus">MSU_0068</name>
</gene>
<dbReference type="KEGG" id="mss:MSU_0068"/>
<dbReference type="SUPFAM" id="SSF54980">
    <property type="entry name" value="EF-G C-terminal domain-like"/>
    <property type="match status" value="2"/>
</dbReference>
<dbReference type="SUPFAM" id="SSF50447">
    <property type="entry name" value="Translation proteins"/>
    <property type="match status" value="1"/>
</dbReference>
<evidence type="ECO:0000259" key="6">
    <source>
        <dbReference type="PROSITE" id="PS51722"/>
    </source>
</evidence>
<evidence type="ECO:0000256" key="1">
    <source>
        <dbReference type="ARBA" id="ARBA00022475"/>
    </source>
</evidence>
<dbReference type="SUPFAM" id="SSF52540">
    <property type="entry name" value="P-loop containing nucleoside triphosphate hydrolases"/>
    <property type="match status" value="1"/>
</dbReference>
<dbReference type="GO" id="GO:0043022">
    <property type="term" value="F:ribosome binding"/>
    <property type="evidence" value="ECO:0007669"/>
    <property type="project" value="TreeGrafter"/>
</dbReference>
<dbReference type="InterPro" id="IPR031157">
    <property type="entry name" value="G_TR_CS"/>
</dbReference>
<evidence type="ECO:0000256" key="2">
    <source>
        <dbReference type="ARBA" id="ARBA00022741"/>
    </source>
</evidence>
<accession>F0QQ42</accession>
<dbReference type="NCBIfam" id="TIGR00231">
    <property type="entry name" value="small_GTP"/>
    <property type="match status" value="1"/>
</dbReference>
<dbReference type="InterPro" id="IPR038363">
    <property type="entry name" value="LepA_C_sf"/>
</dbReference>
<dbReference type="Gene3D" id="3.30.70.240">
    <property type="match status" value="1"/>
</dbReference>
<dbReference type="AlphaFoldDB" id="F0QQ42"/>
<evidence type="ECO:0000256" key="4">
    <source>
        <dbReference type="ARBA" id="ARBA00023134"/>
    </source>
</evidence>
<dbReference type="InterPro" id="IPR027417">
    <property type="entry name" value="P-loop_NTPase"/>
</dbReference>
<dbReference type="HOGENOM" id="CLU_009995_3_3_14"/>
<dbReference type="PRINTS" id="PR00315">
    <property type="entry name" value="ELONGATNFCT"/>
</dbReference>
<dbReference type="EC" id="3.6.5.3" evidence="7"/>
<feature type="domain" description="Tr-type G" evidence="6">
    <location>
        <begin position="2"/>
        <end position="181"/>
    </location>
</feature>
<evidence type="ECO:0000256" key="5">
    <source>
        <dbReference type="ARBA" id="ARBA00023136"/>
    </source>
</evidence>
<dbReference type="STRING" id="768700.MSU_0068"/>
<evidence type="ECO:0000256" key="3">
    <source>
        <dbReference type="ARBA" id="ARBA00022917"/>
    </source>
</evidence>